<dbReference type="GO" id="GO:0016747">
    <property type="term" value="F:acyltransferase activity, transferring groups other than amino-acyl groups"/>
    <property type="evidence" value="ECO:0007669"/>
    <property type="project" value="InterPro"/>
</dbReference>
<dbReference type="Gene3D" id="3.40.630.30">
    <property type="match status" value="1"/>
</dbReference>
<keyword evidence="2" id="KW-0808">Transferase</keyword>
<dbReference type="RefSeq" id="WP_146829886.1">
    <property type="nucleotide sequence ID" value="NZ_CP042476.1"/>
</dbReference>
<accession>A0A5B8YEN7</accession>
<dbReference type="KEGG" id="anp:FK178_00245"/>
<dbReference type="EMBL" id="CP042476">
    <property type="protein sequence ID" value="QED36254.1"/>
    <property type="molecule type" value="Genomic_DNA"/>
</dbReference>
<reference evidence="2 3" key="1">
    <citation type="submission" date="2019-08" db="EMBL/GenBank/DDBJ databases">
        <title>Antarcticibacterium arcticum sp. nov., a bacterium isolated from marine sediment of the Canadian Beaufort Sea.</title>
        <authorList>
            <person name="Lee Y.M."/>
            <person name="Baek K."/>
            <person name="Lee D.-H."/>
            <person name="Shin S.C."/>
            <person name="Jin Y.K."/>
            <person name="Park Y."/>
        </authorList>
    </citation>
    <scope>NUCLEOTIDE SEQUENCE [LARGE SCALE GENOMIC DNA]</scope>
    <source>
        <strain evidence="2 3">PAMC 28998</strain>
    </source>
</reference>
<sequence>MQLPQSGYKIKEISPETTYEVRRPVLRPGRPPAECFFEGDNDPDTFHLGLYKENELIGVASFMKTASKSFLFKDQFQLRGMAVLPFYKGKGYGAALLKEGEIRIKKITKEPFLWFNARDYAVGFYEKFGYQTFGEKFDIPGVCPHIIMYKHL</sequence>
<name>A0A5B8YEN7_9FLAO</name>
<evidence type="ECO:0000259" key="1">
    <source>
        <dbReference type="PROSITE" id="PS51186"/>
    </source>
</evidence>
<gene>
    <name evidence="2" type="ORF">FK178_00245</name>
</gene>
<keyword evidence="3" id="KW-1185">Reference proteome</keyword>
<dbReference type="OrthoDB" id="2352823at2"/>
<evidence type="ECO:0000313" key="3">
    <source>
        <dbReference type="Proteomes" id="UP000321954"/>
    </source>
</evidence>
<evidence type="ECO:0000313" key="2">
    <source>
        <dbReference type="EMBL" id="QED36254.1"/>
    </source>
</evidence>
<proteinExistence type="predicted"/>
<dbReference type="InterPro" id="IPR000182">
    <property type="entry name" value="GNAT_dom"/>
</dbReference>
<dbReference type="CDD" id="cd04301">
    <property type="entry name" value="NAT_SF"/>
    <property type="match status" value="1"/>
</dbReference>
<feature type="domain" description="N-acetyltransferase" evidence="1">
    <location>
        <begin position="8"/>
        <end position="152"/>
    </location>
</feature>
<protein>
    <submittedName>
        <fullName evidence="2">GNAT family N-acetyltransferase</fullName>
    </submittedName>
</protein>
<dbReference type="PROSITE" id="PS51186">
    <property type="entry name" value="GNAT"/>
    <property type="match status" value="1"/>
</dbReference>
<dbReference type="AlphaFoldDB" id="A0A5B8YEN7"/>
<dbReference type="Pfam" id="PF13673">
    <property type="entry name" value="Acetyltransf_10"/>
    <property type="match status" value="1"/>
</dbReference>
<dbReference type="Proteomes" id="UP000321954">
    <property type="component" value="Chromosome"/>
</dbReference>
<dbReference type="InterPro" id="IPR016181">
    <property type="entry name" value="Acyl_CoA_acyltransferase"/>
</dbReference>
<organism evidence="2 3">
    <name type="scientific">Antarcticibacterium arcticum</name>
    <dbReference type="NCBI Taxonomy" id="2585771"/>
    <lineage>
        <taxon>Bacteria</taxon>
        <taxon>Pseudomonadati</taxon>
        <taxon>Bacteroidota</taxon>
        <taxon>Flavobacteriia</taxon>
        <taxon>Flavobacteriales</taxon>
        <taxon>Flavobacteriaceae</taxon>
        <taxon>Antarcticibacterium</taxon>
    </lineage>
</organism>
<dbReference type="SUPFAM" id="SSF55729">
    <property type="entry name" value="Acyl-CoA N-acyltransferases (Nat)"/>
    <property type="match status" value="1"/>
</dbReference>